<reference evidence="2" key="1">
    <citation type="submission" date="2022-11" db="UniProtKB">
        <authorList>
            <consortium name="WormBaseParasite"/>
        </authorList>
    </citation>
    <scope>IDENTIFICATION</scope>
</reference>
<evidence type="ECO:0000313" key="1">
    <source>
        <dbReference type="Proteomes" id="UP000887580"/>
    </source>
</evidence>
<name>A0AC35GVG0_9BILA</name>
<protein>
    <submittedName>
        <fullName evidence="2">Uncharacterized protein</fullName>
    </submittedName>
</protein>
<proteinExistence type="predicted"/>
<dbReference type="WBParaSite" id="PS1159_v2.g8989.t1">
    <property type="protein sequence ID" value="PS1159_v2.g8989.t1"/>
    <property type="gene ID" value="PS1159_v2.g8989"/>
</dbReference>
<accession>A0AC35GVG0</accession>
<evidence type="ECO:0000313" key="2">
    <source>
        <dbReference type="WBParaSite" id="PS1159_v2.g8989.t1"/>
    </source>
</evidence>
<sequence>MARTTPNLNTLGNFFVYASIWASWSAWSFCANNVQIRVRACNTVRGFTCPGANQERKPCGPAAQNAMRQRQRINNNNNGGFGGDYDAVDPWEEDRREALKQLYSDYTPPEEPQKKLPALPLRGIGKSLKPAGDFAAVQRSAGKTAIVGSGNNGYGNGIIAPLQPPPESDFHRNNHANSPGQAP</sequence>
<organism evidence="1 2">
    <name type="scientific">Panagrolaimus sp. PS1159</name>
    <dbReference type="NCBI Taxonomy" id="55785"/>
    <lineage>
        <taxon>Eukaryota</taxon>
        <taxon>Metazoa</taxon>
        <taxon>Ecdysozoa</taxon>
        <taxon>Nematoda</taxon>
        <taxon>Chromadorea</taxon>
        <taxon>Rhabditida</taxon>
        <taxon>Tylenchina</taxon>
        <taxon>Panagrolaimomorpha</taxon>
        <taxon>Panagrolaimoidea</taxon>
        <taxon>Panagrolaimidae</taxon>
        <taxon>Panagrolaimus</taxon>
    </lineage>
</organism>
<dbReference type="Proteomes" id="UP000887580">
    <property type="component" value="Unplaced"/>
</dbReference>